<dbReference type="Pfam" id="PF00043">
    <property type="entry name" value="GST_C"/>
    <property type="match status" value="1"/>
</dbReference>
<feature type="region of interest" description="Disordered" evidence="2">
    <location>
        <begin position="68"/>
        <end position="102"/>
    </location>
</feature>
<accession>A0A6A6B0C7</accession>
<dbReference type="InterPro" id="IPR036282">
    <property type="entry name" value="Glutathione-S-Trfase_C_sf"/>
</dbReference>
<reference evidence="4" key="1">
    <citation type="journal article" date="2020" name="Stud. Mycol.">
        <title>101 Dothideomycetes genomes: a test case for predicting lifestyles and emergence of pathogens.</title>
        <authorList>
            <person name="Haridas S."/>
            <person name="Albert R."/>
            <person name="Binder M."/>
            <person name="Bloem J."/>
            <person name="Labutti K."/>
            <person name="Salamov A."/>
            <person name="Andreopoulos B."/>
            <person name="Baker S."/>
            <person name="Barry K."/>
            <person name="Bills G."/>
            <person name="Bluhm B."/>
            <person name="Cannon C."/>
            <person name="Castanera R."/>
            <person name="Culley D."/>
            <person name="Daum C."/>
            <person name="Ezra D."/>
            <person name="Gonzalez J."/>
            <person name="Henrissat B."/>
            <person name="Kuo A."/>
            <person name="Liang C."/>
            <person name="Lipzen A."/>
            <person name="Lutzoni F."/>
            <person name="Magnuson J."/>
            <person name="Mondo S."/>
            <person name="Nolan M."/>
            <person name="Ohm R."/>
            <person name="Pangilinan J."/>
            <person name="Park H.-J."/>
            <person name="Ramirez L."/>
            <person name="Alfaro M."/>
            <person name="Sun H."/>
            <person name="Tritt A."/>
            <person name="Yoshinaga Y."/>
            <person name="Zwiers L.-H."/>
            <person name="Turgeon B."/>
            <person name="Goodwin S."/>
            <person name="Spatafora J."/>
            <person name="Crous P."/>
            <person name="Grigoriev I."/>
        </authorList>
    </citation>
    <scope>NUCLEOTIDE SEQUENCE</scope>
    <source>
        <strain evidence="4">CBS 121167</strain>
    </source>
</reference>
<dbReference type="RefSeq" id="XP_033392205.1">
    <property type="nucleotide sequence ID" value="XM_033543628.1"/>
</dbReference>
<dbReference type="PANTHER" id="PTHR44051">
    <property type="entry name" value="GLUTATHIONE S-TRANSFERASE-RELATED"/>
    <property type="match status" value="1"/>
</dbReference>
<feature type="compositionally biased region" description="Polar residues" evidence="2">
    <location>
        <begin position="86"/>
        <end position="99"/>
    </location>
</feature>
<dbReference type="OrthoDB" id="2309723at2759"/>
<feature type="domain" description="GST C-terminal" evidence="3">
    <location>
        <begin position="137"/>
        <end position="275"/>
    </location>
</feature>
<dbReference type="Gene3D" id="3.40.30.10">
    <property type="entry name" value="Glutaredoxin"/>
    <property type="match status" value="1"/>
</dbReference>
<dbReference type="Pfam" id="PF13417">
    <property type="entry name" value="GST_N_3"/>
    <property type="match status" value="1"/>
</dbReference>
<evidence type="ECO:0000256" key="2">
    <source>
        <dbReference type="SAM" id="MobiDB-lite"/>
    </source>
</evidence>
<protein>
    <recommendedName>
        <fullName evidence="3">GST C-terminal domain-containing protein</fullName>
    </recommendedName>
</protein>
<sequence>MSPKCFHRLSAYKTVTSAEGIFEKQQQQQQSIHTYMTTTTITAPTILADAIGSSDKASCFFPASLQSPQHNLSTSNSAPTPHPPRQSLTHHANRTSHATGTAPVIQDGSVTLAESGAIIDYLLAKHASRGQLQVAPSAPNFAAYVFWHRWSSGSLMPATALPLYYRKAGLPVDGPAMRMAYDMLAQQLRLLDQRLREAKWLAGDDFTAADVYAVFSVSTMRVFAQFGLEGYEGILRWLGDVALRPAFRAMIEKGEAGEQRGGAMPMVYSEVPKPMW</sequence>
<keyword evidence="5" id="KW-1185">Reference proteome</keyword>
<dbReference type="SUPFAM" id="SSF52833">
    <property type="entry name" value="Thioredoxin-like"/>
    <property type="match status" value="1"/>
</dbReference>
<evidence type="ECO:0000259" key="3">
    <source>
        <dbReference type="PROSITE" id="PS50405"/>
    </source>
</evidence>
<evidence type="ECO:0000313" key="5">
    <source>
        <dbReference type="Proteomes" id="UP000799438"/>
    </source>
</evidence>
<dbReference type="AlphaFoldDB" id="A0A6A6B0C7"/>
<dbReference type="InterPro" id="IPR036249">
    <property type="entry name" value="Thioredoxin-like_sf"/>
</dbReference>
<dbReference type="InterPro" id="IPR004046">
    <property type="entry name" value="GST_C"/>
</dbReference>
<evidence type="ECO:0000256" key="1">
    <source>
        <dbReference type="ARBA" id="ARBA00007409"/>
    </source>
</evidence>
<dbReference type="SUPFAM" id="SSF47616">
    <property type="entry name" value="GST C-terminal domain-like"/>
    <property type="match status" value="1"/>
</dbReference>
<dbReference type="EMBL" id="ML995519">
    <property type="protein sequence ID" value="KAF2136487.1"/>
    <property type="molecule type" value="Genomic_DNA"/>
</dbReference>
<name>A0A6A6B0C7_9PEZI</name>
<evidence type="ECO:0000313" key="4">
    <source>
        <dbReference type="EMBL" id="KAF2136487.1"/>
    </source>
</evidence>
<dbReference type="PROSITE" id="PS50405">
    <property type="entry name" value="GST_CTER"/>
    <property type="match status" value="1"/>
</dbReference>
<organism evidence="4 5">
    <name type="scientific">Aplosporella prunicola CBS 121167</name>
    <dbReference type="NCBI Taxonomy" id="1176127"/>
    <lineage>
        <taxon>Eukaryota</taxon>
        <taxon>Fungi</taxon>
        <taxon>Dikarya</taxon>
        <taxon>Ascomycota</taxon>
        <taxon>Pezizomycotina</taxon>
        <taxon>Dothideomycetes</taxon>
        <taxon>Dothideomycetes incertae sedis</taxon>
        <taxon>Botryosphaeriales</taxon>
        <taxon>Aplosporellaceae</taxon>
        <taxon>Aplosporella</taxon>
    </lineage>
</organism>
<proteinExistence type="inferred from homology"/>
<gene>
    <name evidence="4" type="ORF">K452DRAFT_313116</name>
</gene>
<dbReference type="Gene3D" id="1.20.1050.10">
    <property type="match status" value="1"/>
</dbReference>
<dbReference type="PANTHER" id="PTHR44051:SF8">
    <property type="entry name" value="GLUTATHIONE S-TRANSFERASE GSTA"/>
    <property type="match status" value="1"/>
</dbReference>
<dbReference type="InterPro" id="IPR010987">
    <property type="entry name" value="Glutathione-S-Trfase_C-like"/>
</dbReference>
<dbReference type="GeneID" id="54301125"/>
<dbReference type="InterPro" id="IPR004045">
    <property type="entry name" value="Glutathione_S-Trfase_N"/>
</dbReference>
<feature type="compositionally biased region" description="Polar residues" evidence="2">
    <location>
        <begin position="68"/>
        <end position="79"/>
    </location>
</feature>
<dbReference type="Proteomes" id="UP000799438">
    <property type="component" value="Unassembled WGS sequence"/>
</dbReference>
<comment type="similarity">
    <text evidence="1">Belongs to the GST superfamily.</text>
</comment>